<feature type="transmembrane region" description="Helical" evidence="1">
    <location>
        <begin position="132"/>
        <end position="159"/>
    </location>
</feature>
<protein>
    <recommendedName>
        <fullName evidence="4">DUF2975 domain-containing protein</fullName>
    </recommendedName>
</protein>
<dbReference type="EMBL" id="JAFIDA010000001">
    <property type="protein sequence ID" value="MBP1325766.1"/>
    <property type="molecule type" value="Genomic_DNA"/>
</dbReference>
<keyword evidence="1" id="KW-0812">Transmembrane</keyword>
<keyword evidence="1" id="KW-1133">Transmembrane helix</keyword>
<accession>A0A940PX27</accession>
<gene>
    <name evidence="2" type="ORF">JOF28_000998</name>
</gene>
<evidence type="ECO:0000313" key="3">
    <source>
        <dbReference type="Proteomes" id="UP000675163"/>
    </source>
</evidence>
<keyword evidence="3" id="KW-1185">Reference proteome</keyword>
<evidence type="ECO:0000256" key="1">
    <source>
        <dbReference type="SAM" id="Phobius"/>
    </source>
</evidence>
<organism evidence="2 3">
    <name type="scientific">Leucobacter exalbidus</name>
    <dbReference type="NCBI Taxonomy" id="662960"/>
    <lineage>
        <taxon>Bacteria</taxon>
        <taxon>Bacillati</taxon>
        <taxon>Actinomycetota</taxon>
        <taxon>Actinomycetes</taxon>
        <taxon>Micrococcales</taxon>
        <taxon>Microbacteriaceae</taxon>
        <taxon>Leucobacter</taxon>
    </lineage>
</organism>
<dbReference type="RefSeq" id="WP_209704772.1">
    <property type="nucleotide sequence ID" value="NZ_JAFIDA010000001.1"/>
</dbReference>
<proteinExistence type="predicted"/>
<sequence length="207" mass="21565">MLAATPTLPTYRPSAGDRIGLWIFIIAGLAITIITAVFAGIRITELLSPGPIAVESEFAQLPAAVASGAETLPIDISSGTIYVTEMPLASLVAGVLAQVVIALVTATIAVCMILLAVSVIRGKIFSKRNSGLVAAAGFTGLIGFAAANLFSTMLANGALAWATERQIDNTVFSFHPGSFLLWAFVIALVSSVFVIGERMQRDTEGLI</sequence>
<feature type="transmembrane region" description="Helical" evidence="1">
    <location>
        <begin position="95"/>
        <end position="120"/>
    </location>
</feature>
<feature type="transmembrane region" description="Helical" evidence="1">
    <location>
        <begin position="179"/>
        <end position="196"/>
    </location>
</feature>
<feature type="transmembrane region" description="Helical" evidence="1">
    <location>
        <begin position="21"/>
        <end position="41"/>
    </location>
</feature>
<dbReference type="Proteomes" id="UP000675163">
    <property type="component" value="Unassembled WGS sequence"/>
</dbReference>
<keyword evidence="1" id="KW-0472">Membrane</keyword>
<reference evidence="2" key="1">
    <citation type="submission" date="2021-02" db="EMBL/GenBank/DDBJ databases">
        <title>Sequencing the genomes of 1000 actinobacteria strains.</title>
        <authorList>
            <person name="Klenk H.-P."/>
        </authorList>
    </citation>
    <scope>NUCLEOTIDE SEQUENCE</scope>
    <source>
        <strain evidence="2">DSM 22850</strain>
    </source>
</reference>
<evidence type="ECO:0000313" key="2">
    <source>
        <dbReference type="EMBL" id="MBP1325766.1"/>
    </source>
</evidence>
<dbReference type="AlphaFoldDB" id="A0A940PX27"/>
<comment type="caution">
    <text evidence="2">The sequence shown here is derived from an EMBL/GenBank/DDBJ whole genome shotgun (WGS) entry which is preliminary data.</text>
</comment>
<name>A0A940PX27_9MICO</name>
<evidence type="ECO:0008006" key="4">
    <source>
        <dbReference type="Google" id="ProtNLM"/>
    </source>
</evidence>